<dbReference type="EMBL" id="LS483476">
    <property type="protein sequence ID" value="SQI60866.1"/>
    <property type="molecule type" value="Genomic_DNA"/>
</dbReference>
<dbReference type="STRING" id="1348624.GCA_001591545_02017"/>
<feature type="domain" description="CYTH" evidence="1">
    <location>
        <begin position="4"/>
        <end position="192"/>
    </location>
</feature>
<dbReference type="PROSITE" id="PS51707">
    <property type="entry name" value="CYTH"/>
    <property type="match status" value="1"/>
</dbReference>
<name>A0A2X4W9J2_LEDLE</name>
<dbReference type="SUPFAM" id="SSF55154">
    <property type="entry name" value="CYTH-like phosphatases"/>
    <property type="match status" value="1"/>
</dbReference>
<sequence length="198" mass="23008">MTKNIEIEFKNIVSETDFHLITQTFQIKNDQFFTQTNHYFDTSDFSLKQAGAALRVRELPLSFEFTLKMPAKIGLLEVNQNLSNEEASLLRTSSQIPNGEVMIELIKMNINMEDIQYFGSLTTNRAEIKYKDGLLVFDHSFYLNKEDFEIEYEVADWSKGKINFEQLMSELNIPILSADNKIERFYSAKKMSTTKVID</sequence>
<dbReference type="RefSeq" id="WP_066140495.1">
    <property type="nucleotide sequence ID" value="NZ_CBCSGM010000001.1"/>
</dbReference>
<dbReference type="InterPro" id="IPR033469">
    <property type="entry name" value="CYTH-like_dom_sf"/>
</dbReference>
<organism evidence="2 3">
    <name type="scientific">Lederbergia lenta</name>
    <name type="common">Bacillus lentus</name>
    <dbReference type="NCBI Taxonomy" id="1467"/>
    <lineage>
        <taxon>Bacteria</taxon>
        <taxon>Bacillati</taxon>
        <taxon>Bacillota</taxon>
        <taxon>Bacilli</taxon>
        <taxon>Bacillales</taxon>
        <taxon>Bacillaceae</taxon>
        <taxon>Lederbergia</taxon>
    </lineage>
</organism>
<dbReference type="Gene3D" id="2.40.320.10">
    <property type="entry name" value="Hypothetical Protein Pfu-838710-001"/>
    <property type="match status" value="1"/>
</dbReference>
<proteinExistence type="predicted"/>
<evidence type="ECO:0000313" key="3">
    <source>
        <dbReference type="Proteomes" id="UP000249134"/>
    </source>
</evidence>
<dbReference type="InterPro" id="IPR009195">
    <property type="entry name" value="Uncharacterised_YjbK"/>
</dbReference>
<dbReference type="InterPro" id="IPR023577">
    <property type="entry name" value="CYTH_domain"/>
</dbReference>
<dbReference type="AlphaFoldDB" id="A0A2X4W9J2"/>
<evidence type="ECO:0000313" key="2">
    <source>
        <dbReference type="EMBL" id="SQI60866.1"/>
    </source>
</evidence>
<dbReference type="KEGG" id="blen:NCTC4824_02969"/>
<keyword evidence="3" id="KW-1185">Reference proteome</keyword>
<dbReference type="Proteomes" id="UP000249134">
    <property type="component" value="Chromosome 1"/>
</dbReference>
<accession>A0A2X4W9J2</accession>
<dbReference type="PIRSF" id="PIRSF012526">
    <property type="entry name" value="CYTH_UCP012526"/>
    <property type="match status" value="1"/>
</dbReference>
<evidence type="ECO:0000259" key="1">
    <source>
        <dbReference type="PROSITE" id="PS51707"/>
    </source>
</evidence>
<gene>
    <name evidence="2" type="primary">yjbK</name>
    <name evidence="2" type="ORF">NCTC4824_02969</name>
</gene>
<dbReference type="CDD" id="cd07762">
    <property type="entry name" value="CYTH-like_Pase_1"/>
    <property type="match status" value="1"/>
</dbReference>
<reference evidence="2 3" key="1">
    <citation type="submission" date="2018-06" db="EMBL/GenBank/DDBJ databases">
        <authorList>
            <consortium name="Pathogen Informatics"/>
            <person name="Doyle S."/>
        </authorList>
    </citation>
    <scope>NUCLEOTIDE SEQUENCE [LARGE SCALE GENOMIC DNA]</scope>
    <source>
        <strain evidence="2 3">NCTC4824</strain>
    </source>
</reference>
<dbReference type="Pfam" id="PF01928">
    <property type="entry name" value="CYTH"/>
    <property type="match status" value="1"/>
</dbReference>
<dbReference type="SMART" id="SM01118">
    <property type="entry name" value="CYTH"/>
    <property type="match status" value="1"/>
</dbReference>
<protein>
    <submittedName>
        <fullName evidence="2">Cytosolic protein</fullName>
    </submittedName>
</protein>